<dbReference type="GO" id="GO:0009097">
    <property type="term" value="P:isoleucine biosynthetic process"/>
    <property type="evidence" value="ECO:0007669"/>
    <property type="project" value="TreeGrafter"/>
</dbReference>
<dbReference type="GO" id="GO:0003984">
    <property type="term" value="F:acetolactate synthase activity"/>
    <property type="evidence" value="ECO:0007669"/>
    <property type="project" value="TreeGrafter"/>
</dbReference>
<dbReference type="GO" id="GO:0030976">
    <property type="term" value="F:thiamine pyrophosphate binding"/>
    <property type="evidence" value="ECO:0007669"/>
    <property type="project" value="InterPro"/>
</dbReference>
<dbReference type="CDD" id="cd07035">
    <property type="entry name" value="TPP_PYR_POX_like"/>
    <property type="match status" value="1"/>
</dbReference>
<dbReference type="GO" id="GO:0000287">
    <property type="term" value="F:magnesium ion binding"/>
    <property type="evidence" value="ECO:0007669"/>
    <property type="project" value="InterPro"/>
</dbReference>
<evidence type="ECO:0000256" key="1">
    <source>
        <dbReference type="ARBA" id="ARBA00007812"/>
    </source>
</evidence>
<dbReference type="InterPro" id="IPR012001">
    <property type="entry name" value="Thiamin_PyroP_enz_TPP-bd_dom"/>
</dbReference>
<dbReference type="PANTHER" id="PTHR18968:SF129">
    <property type="entry name" value="ACETOLACTATE SYNTHASE"/>
    <property type="match status" value="1"/>
</dbReference>
<evidence type="ECO:0000259" key="4">
    <source>
        <dbReference type="Pfam" id="PF00205"/>
    </source>
</evidence>
<evidence type="ECO:0000256" key="2">
    <source>
        <dbReference type="ARBA" id="ARBA00023052"/>
    </source>
</evidence>
<proteinExistence type="inferred from homology"/>
<gene>
    <name evidence="7" type="ORF">F4V91_31465</name>
</gene>
<dbReference type="PANTHER" id="PTHR18968">
    <property type="entry name" value="THIAMINE PYROPHOSPHATE ENZYMES"/>
    <property type="match status" value="1"/>
</dbReference>
<dbReference type="Pfam" id="PF00205">
    <property type="entry name" value="TPP_enzyme_M"/>
    <property type="match status" value="1"/>
</dbReference>
<dbReference type="GO" id="GO:0050660">
    <property type="term" value="F:flavin adenine dinucleotide binding"/>
    <property type="evidence" value="ECO:0007669"/>
    <property type="project" value="TreeGrafter"/>
</dbReference>
<dbReference type="EMBL" id="VZUL01000003">
    <property type="protein sequence ID" value="KAB1083934.1"/>
    <property type="molecule type" value="Genomic_DNA"/>
</dbReference>
<dbReference type="AlphaFoldDB" id="A0A6A1TJ65"/>
<dbReference type="Gene3D" id="3.40.50.970">
    <property type="match status" value="2"/>
</dbReference>
<dbReference type="InterPro" id="IPR029035">
    <property type="entry name" value="DHS-like_NAD/FAD-binding_dom"/>
</dbReference>
<sequence>MVNGADLLVAALENEGVTWIPGIAGEENLQFIDSVRKSKIKYEATRHEQVAGFMAANHGRLTGRPGVCLVTVGPGGLNLCTAAAYAYLNRWPMVMILGHKEIKSTPQAGFQKVDVIDSMKSYTKMAQQIVSAASIPTLVRKAFQIAMQEPPGPVVLELPVDIAAEETPSVPLIPVHPIEFPVANDVALDRAAEMILAAKRPLIVFGAAASRSPSASANFVRRTGIPFGDTQMGKGAVSEASNLYMGTTALTRDDYVHDAIDEADLIIAIGHVTTEKPPFIMNREGAKVIHIGYSPEPVEEVYCPDAEVVGDLGPSLDLLADRLEGKLSNAGALLTWREGIMSGISDGDDEERWPVTPQRLVHDVRKIMPENGIVALDNGTYKIWFARSYRAYGANTLLLDNGLATMGAGLATGMMAAKLHPERRVMSVCGDGGFMMNDQDLETAVRLGLNLVVIIVNDGGYGMIRWKQAADQYPDYGQNFGKIDYVKLAEALGAKGTRVEALDDLVPVMEAALDGGGVHLIEIPIDYSENKRVLTDELRLRKAARALAPGINRSKGARGTVASKDWLFGAEGRPCREKCLCQERRD</sequence>
<keyword evidence="2 3" id="KW-0786">Thiamine pyrophosphate</keyword>
<evidence type="ECO:0000259" key="6">
    <source>
        <dbReference type="Pfam" id="PF02776"/>
    </source>
</evidence>
<comment type="similarity">
    <text evidence="1 3">Belongs to the TPP enzyme family.</text>
</comment>
<dbReference type="InterPro" id="IPR012000">
    <property type="entry name" value="Thiamin_PyroP_enz_cen_dom"/>
</dbReference>
<dbReference type="GO" id="GO:0009099">
    <property type="term" value="P:L-valine biosynthetic process"/>
    <property type="evidence" value="ECO:0007669"/>
    <property type="project" value="TreeGrafter"/>
</dbReference>
<comment type="caution">
    <text evidence="7">The sequence shown here is derived from an EMBL/GenBank/DDBJ whole genome shotgun (WGS) entry which is preliminary data.</text>
</comment>
<evidence type="ECO:0000313" key="7">
    <source>
        <dbReference type="EMBL" id="KAB1083934.1"/>
    </source>
</evidence>
<dbReference type="InterPro" id="IPR011766">
    <property type="entry name" value="TPP_enzyme_TPP-bd"/>
</dbReference>
<feature type="domain" description="Thiamine pyrophosphate enzyme TPP-binding" evidence="5">
    <location>
        <begin position="377"/>
        <end position="523"/>
    </location>
</feature>
<accession>A0A6A1TJ65</accession>
<evidence type="ECO:0000259" key="5">
    <source>
        <dbReference type="Pfam" id="PF02775"/>
    </source>
</evidence>
<evidence type="ECO:0000256" key="3">
    <source>
        <dbReference type="RuleBase" id="RU362132"/>
    </source>
</evidence>
<reference evidence="7 8" key="1">
    <citation type="submission" date="2019-09" db="EMBL/GenBank/DDBJ databases">
        <title>Genome sequencing of Ng87 strain.</title>
        <authorList>
            <person name="Karasev E.S."/>
            <person name="Andronov E."/>
        </authorList>
    </citation>
    <scope>NUCLEOTIDE SEQUENCE [LARGE SCALE GENOMIC DNA]</scope>
    <source>
        <strain evidence="7 8">Ng87</strain>
    </source>
</reference>
<feature type="domain" description="Thiamine pyrophosphate enzyme N-terminal TPP-binding" evidence="6">
    <location>
        <begin position="3"/>
        <end position="115"/>
    </location>
</feature>
<dbReference type="Proteomes" id="UP000386575">
    <property type="component" value="Unassembled WGS sequence"/>
</dbReference>
<dbReference type="FunFam" id="3.40.50.970:FF:000007">
    <property type="entry name" value="Acetolactate synthase"/>
    <property type="match status" value="1"/>
</dbReference>
<dbReference type="SUPFAM" id="SSF52467">
    <property type="entry name" value="DHS-like NAD/FAD-binding domain"/>
    <property type="match status" value="1"/>
</dbReference>
<dbReference type="SUPFAM" id="SSF52518">
    <property type="entry name" value="Thiamin diphosphate-binding fold (THDP-binding)"/>
    <property type="match status" value="2"/>
</dbReference>
<protein>
    <submittedName>
        <fullName evidence="7">Acetolactate synthase large subunit</fullName>
    </submittedName>
</protein>
<dbReference type="InterPro" id="IPR045229">
    <property type="entry name" value="TPP_enz"/>
</dbReference>
<dbReference type="NCBIfam" id="NF006187">
    <property type="entry name" value="PRK08322.1"/>
    <property type="match status" value="1"/>
</dbReference>
<name>A0A6A1TJ65_NEOGA</name>
<evidence type="ECO:0000313" key="8">
    <source>
        <dbReference type="Proteomes" id="UP000386575"/>
    </source>
</evidence>
<dbReference type="Gene3D" id="3.40.50.1220">
    <property type="entry name" value="TPP-binding domain"/>
    <property type="match status" value="1"/>
</dbReference>
<dbReference type="Pfam" id="PF02776">
    <property type="entry name" value="TPP_enzyme_N"/>
    <property type="match status" value="1"/>
</dbReference>
<dbReference type="GO" id="GO:0005948">
    <property type="term" value="C:acetolactate synthase complex"/>
    <property type="evidence" value="ECO:0007669"/>
    <property type="project" value="TreeGrafter"/>
</dbReference>
<organism evidence="7 8">
    <name type="scientific">Neorhizobium galegae</name>
    <name type="common">Rhizobium galegae</name>
    <dbReference type="NCBI Taxonomy" id="399"/>
    <lineage>
        <taxon>Bacteria</taxon>
        <taxon>Pseudomonadati</taxon>
        <taxon>Pseudomonadota</taxon>
        <taxon>Alphaproteobacteria</taxon>
        <taxon>Hyphomicrobiales</taxon>
        <taxon>Rhizobiaceae</taxon>
        <taxon>Rhizobium/Agrobacterium group</taxon>
        <taxon>Neorhizobium</taxon>
    </lineage>
</organism>
<dbReference type="Pfam" id="PF02775">
    <property type="entry name" value="TPP_enzyme_C"/>
    <property type="match status" value="1"/>
</dbReference>
<dbReference type="InterPro" id="IPR029061">
    <property type="entry name" value="THDP-binding"/>
</dbReference>
<feature type="domain" description="Thiamine pyrophosphate enzyme central" evidence="4">
    <location>
        <begin position="188"/>
        <end position="317"/>
    </location>
</feature>